<dbReference type="SUPFAM" id="SSF51735">
    <property type="entry name" value="NAD(P)-binding Rossmann-fold domains"/>
    <property type="match status" value="1"/>
</dbReference>
<organism evidence="1 2">
    <name type="scientific">Myotis lucifugus</name>
    <name type="common">Little brown bat</name>
    <dbReference type="NCBI Taxonomy" id="59463"/>
    <lineage>
        <taxon>Eukaryota</taxon>
        <taxon>Metazoa</taxon>
        <taxon>Chordata</taxon>
        <taxon>Craniata</taxon>
        <taxon>Vertebrata</taxon>
        <taxon>Euteleostomi</taxon>
        <taxon>Mammalia</taxon>
        <taxon>Eutheria</taxon>
        <taxon>Laurasiatheria</taxon>
        <taxon>Chiroptera</taxon>
        <taxon>Yangochiroptera</taxon>
        <taxon>Vespertilionidae</taxon>
        <taxon>Myotis</taxon>
    </lineage>
</organism>
<dbReference type="InterPro" id="IPR036291">
    <property type="entry name" value="NAD(P)-bd_dom_sf"/>
</dbReference>
<protein>
    <submittedName>
        <fullName evidence="1">Uncharacterized protein</fullName>
    </submittedName>
</protein>
<dbReference type="Ensembl" id="ENSMLUT00000017493.2">
    <property type="protein sequence ID" value="ENSMLUP00000015946.2"/>
    <property type="gene ID" value="ENSMLUG00000017485.2"/>
</dbReference>
<dbReference type="InterPro" id="IPR052992">
    <property type="entry name" value="SDR_member_12"/>
</dbReference>
<dbReference type="AlphaFoldDB" id="G1PWZ7"/>
<reference evidence="1 2" key="1">
    <citation type="journal article" date="2011" name="Nature">
        <title>A high-resolution map of human evolutionary constraint using 29 mammals.</title>
        <authorList>
            <person name="Lindblad-Toh K."/>
            <person name="Garber M."/>
            <person name="Zuk O."/>
            <person name="Lin M.F."/>
            <person name="Parker B.J."/>
            <person name="Washietl S."/>
            <person name="Kheradpour P."/>
            <person name="Ernst J."/>
            <person name="Jordan G."/>
            <person name="Mauceli E."/>
            <person name="Ward L.D."/>
            <person name="Lowe C.B."/>
            <person name="Holloway A.K."/>
            <person name="Clamp M."/>
            <person name="Gnerre S."/>
            <person name="Alfoldi J."/>
            <person name="Beal K."/>
            <person name="Chang J."/>
            <person name="Clawson H."/>
            <person name="Cuff J."/>
            <person name="Di Palma F."/>
            <person name="Fitzgerald S."/>
            <person name="Flicek P."/>
            <person name="Guttman M."/>
            <person name="Hubisz M.J."/>
            <person name="Jaffe D.B."/>
            <person name="Jungreis I."/>
            <person name="Kent W.J."/>
            <person name="Kostka D."/>
            <person name="Lara M."/>
            <person name="Martins A.L."/>
            <person name="Massingham T."/>
            <person name="Moltke I."/>
            <person name="Raney B.J."/>
            <person name="Rasmussen M.D."/>
            <person name="Robinson J."/>
            <person name="Stark A."/>
            <person name="Vilella A.J."/>
            <person name="Wen J."/>
            <person name="Xie X."/>
            <person name="Zody M.C."/>
            <person name="Baldwin J."/>
            <person name="Bloom T."/>
            <person name="Chin C.W."/>
            <person name="Heiman D."/>
            <person name="Nicol R."/>
            <person name="Nusbaum C."/>
            <person name="Young S."/>
            <person name="Wilkinson J."/>
            <person name="Worley K.C."/>
            <person name="Kovar C.L."/>
            <person name="Muzny D.M."/>
            <person name="Gibbs R.A."/>
            <person name="Cree A."/>
            <person name="Dihn H.H."/>
            <person name="Fowler G."/>
            <person name="Jhangiani S."/>
            <person name="Joshi V."/>
            <person name="Lee S."/>
            <person name="Lewis L.R."/>
            <person name="Nazareth L.V."/>
            <person name="Okwuonu G."/>
            <person name="Santibanez J."/>
            <person name="Warren W.C."/>
            <person name="Mardis E.R."/>
            <person name="Weinstock G.M."/>
            <person name="Wilson R.K."/>
            <person name="Delehaunty K."/>
            <person name="Dooling D."/>
            <person name="Fronik C."/>
            <person name="Fulton L."/>
            <person name="Fulton B."/>
            <person name="Graves T."/>
            <person name="Minx P."/>
            <person name="Sodergren E."/>
            <person name="Birney E."/>
            <person name="Margulies E.H."/>
            <person name="Herrero J."/>
            <person name="Green E.D."/>
            <person name="Haussler D."/>
            <person name="Siepel A."/>
            <person name="Goldman N."/>
            <person name="Pollard K.S."/>
            <person name="Pedersen J.S."/>
            <person name="Lander E.S."/>
            <person name="Kellis M."/>
        </authorList>
    </citation>
    <scope>NUCLEOTIDE SEQUENCE [LARGE SCALE GENOMIC DNA]</scope>
</reference>
<dbReference type="EMBL" id="AAPE02005640">
    <property type="status" value="NOT_ANNOTATED_CDS"/>
    <property type="molecule type" value="Genomic_DNA"/>
</dbReference>
<proteinExistence type="predicted"/>
<dbReference type="Proteomes" id="UP000001074">
    <property type="component" value="Unassembled WGS sequence"/>
</dbReference>
<reference evidence="1" key="2">
    <citation type="submission" date="2025-08" db="UniProtKB">
        <authorList>
            <consortium name="Ensembl"/>
        </authorList>
    </citation>
    <scope>IDENTIFICATION</scope>
</reference>
<dbReference type="GeneTree" id="ENSGT00940000163978"/>
<dbReference type="InParanoid" id="G1PWZ7"/>
<dbReference type="FunCoup" id="G1PWZ7">
    <property type="interactions" value="5"/>
</dbReference>
<dbReference type="EMBL" id="AAPE02005639">
    <property type="status" value="NOT_ANNOTATED_CDS"/>
    <property type="molecule type" value="Genomic_DNA"/>
</dbReference>
<dbReference type="Gene3D" id="3.40.50.720">
    <property type="entry name" value="NAD(P)-binding Rossmann-like Domain"/>
    <property type="match status" value="1"/>
</dbReference>
<dbReference type="HOGENOM" id="CLU_010194_44_8_1"/>
<accession>G1PWZ7</accession>
<dbReference type="STRING" id="59463.ENSMLUP00000015946"/>
<keyword evidence="2" id="KW-1185">Reference proteome</keyword>
<dbReference type="PANTHER" id="PTHR44656:SF7">
    <property type="entry name" value="DEHYDROGENASE_REDUCTASE SDR FAMILY MEMBER 12"/>
    <property type="match status" value="1"/>
</dbReference>
<sequence>INNEGCMVNRELTEDGLKNFATNTLGLYIFTTGPIPVLKRHDPRMKTVSSDRMLVQKLNTNDLQSRTAFNGTVVYAQNRRQQVVLSQQWPQRPGIHFSFMRPGWVDIPARLYHCEAVHARLKGRLCAVALGVDTILRLVLPVATVQPSGLFFQDQKSAPTHLPLARTSSSPAEEEKLTEILEELAQRFK</sequence>
<dbReference type="PANTHER" id="PTHR44656">
    <property type="entry name" value="DEHYDROGENASE/REDUCTASE SDR FAMILY MEMBER 12"/>
    <property type="match status" value="1"/>
</dbReference>
<name>G1PWZ7_MYOLU</name>
<dbReference type="OMA" id="MTEMWAR"/>
<evidence type="ECO:0000313" key="2">
    <source>
        <dbReference type="Proteomes" id="UP000001074"/>
    </source>
</evidence>
<reference evidence="1" key="3">
    <citation type="submission" date="2025-09" db="UniProtKB">
        <authorList>
            <consortium name="Ensembl"/>
        </authorList>
    </citation>
    <scope>IDENTIFICATION</scope>
</reference>
<evidence type="ECO:0000313" key="1">
    <source>
        <dbReference type="Ensembl" id="ENSMLUP00000015946.2"/>
    </source>
</evidence>
<dbReference type="eggNOG" id="KOG1208">
    <property type="taxonomic scope" value="Eukaryota"/>
</dbReference>